<dbReference type="InterPro" id="IPR008947">
    <property type="entry name" value="PLipase_C/P1_nuclease_dom_sf"/>
</dbReference>
<evidence type="ECO:0000313" key="7">
    <source>
        <dbReference type="EMBL" id="GHG04041.1"/>
    </source>
</evidence>
<dbReference type="AlphaFoldDB" id="A0A919BP38"/>
<dbReference type="GO" id="GO:0046872">
    <property type="term" value="F:metal ion binding"/>
    <property type="evidence" value="ECO:0007669"/>
    <property type="project" value="UniProtKB-KW"/>
</dbReference>
<keyword evidence="5" id="KW-1015">Disulfide bond</keyword>
<accession>A0A919BP38</accession>
<evidence type="ECO:0000256" key="3">
    <source>
        <dbReference type="ARBA" id="ARBA00022759"/>
    </source>
</evidence>
<reference evidence="7" key="2">
    <citation type="submission" date="2020-09" db="EMBL/GenBank/DDBJ databases">
        <authorList>
            <person name="Sun Q."/>
            <person name="Kim S."/>
        </authorList>
    </citation>
    <scope>NUCLEOTIDE SEQUENCE</scope>
    <source>
        <strain evidence="7">KCTC 42731</strain>
    </source>
</reference>
<dbReference type="Pfam" id="PF02265">
    <property type="entry name" value="S1-P1_nuclease"/>
    <property type="match status" value="1"/>
</dbReference>
<proteinExistence type="predicted"/>
<evidence type="ECO:0000256" key="6">
    <source>
        <dbReference type="ARBA" id="ARBA00023180"/>
    </source>
</evidence>
<dbReference type="GO" id="GO:0016788">
    <property type="term" value="F:hydrolase activity, acting on ester bonds"/>
    <property type="evidence" value="ECO:0007669"/>
    <property type="project" value="InterPro"/>
</dbReference>
<dbReference type="Proteomes" id="UP000623842">
    <property type="component" value="Unassembled WGS sequence"/>
</dbReference>
<evidence type="ECO:0000313" key="8">
    <source>
        <dbReference type="Proteomes" id="UP000623842"/>
    </source>
</evidence>
<sequence>MQKISFFILLICFSAPSYSLGKQGHQLVCQLTYQLLSAEQQANVDQLLASLPTKEKRRINKYNRLKANTDITLATACTWADAIKSESEYDQYKPWHYINVNRTQQNISAQTCQKDCVTQAIQFHTKQLTSSELSIEERAKALMFLGHWIGDIHQPLHVSFASDLGGNKLDIKPFVGKCKNLHWYWDQCLLYPATRQKQPLNEYWQAKLRQVLTREKMQQWQNSDLFQWANESLSLVRAPATNYCQLAGDSCNVPAEQPIVLSQSYHEKNQQILVERIAQASVRFAQTLNDNLTL</sequence>
<keyword evidence="4" id="KW-0378">Hydrolase</keyword>
<organism evidence="7 8">
    <name type="scientific">Thalassotalea marina</name>
    <dbReference type="NCBI Taxonomy" id="1673741"/>
    <lineage>
        <taxon>Bacteria</taxon>
        <taxon>Pseudomonadati</taxon>
        <taxon>Pseudomonadota</taxon>
        <taxon>Gammaproteobacteria</taxon>
        <taxon>Alteromonadales</taxon>
        <taxon>Colwelliaceae</taxon>
        <taxon>Thalassotalea</taxon>
    </lineage>
</organism>
<dbReference type="EMBL" id="BNCK01000010">
    <property type="protein sequence ID" value="GHG04041.1"/>
    <property type="molecule type" value="Genomic_DNA"/>
</dbReference>
<dbReference type="PANTHER" id="PTHR33146">
    <property type="entry name" value="ENDONUCLEASE 4"/>
    <property type="match status" value="1"/>
</dbReference>
<keyword evidence="3" id="KW-0255">Endonuclease</keyword>
<dbReference type="GO" id="GO:0006308">
    <property type="term" value="P:DNA catabolic process"/>
    <property type="evidence" value="ECO:0007669"/>
    <property type="project" value="InterPro"/>
</dbReference>
<gene>
    <name evidence="7" type="ORF">GCM10017161_36810</name>
</gene>
<protein>
    <recommendedName>
        <fullName evidence="9">S1/P1 nuclease</fullName>
    </recommendedName>
</protein>
<dbReference type="GO" id="GO:0004519">
    <property type="term" value="F:endonuclease activity"/>
    <property type="evidence" value="ECO:0007669"/>
    <property type="project" value="UniProtKB-KW"/>
</dbReference>
<evidence type="ECO:0000256" key="2">
    <source>
        <dbReference type="ARBA" id="ARBA00022723"/>
    </source>
</evidence>
<evidence type="ECO:0000256" key="1">
    <source>
        <dbReference type="ARBA" id="ARBA00022722"/>
    </source>
</evidence>
<dbReference type="GO" id="GO:0003676">
    <property type="term" value="F:nucleic acid binding"/>
    <property type="evidence" value="ECO:0007669"/>
    <property type="project" value="InterPro"/>
</dbReference>
<dbReference type="CDD" id="cd11010">
    <property type="entry name" value="S1-P1_nuclease"/>
    <property type="match status" value="1"/>
</dbReference>
<comment type="caution">
    <text evidence="7">The sequence shown here is derived from an EMBL/GenBank/DDBJ whole genome shotgun (WGS) entry which is preliminary data.</text>
</comment>
<keyword evidence="8" id="KW-1185">Reference proteome</keyword>
<dbReference type="InterPro" id="IPR003154">
    <property type="entry name" value="S1/P1nuclease"/>
</dbReference>
<evidence type="ECO:0000256" key="5">
    <source>
        <dbReference type="ARBA" id="ARBA00023157"/>
    </source>
</evidence>
<evidence type="ECO:0000256" key="4">
    <source>
        <dbReference type="ARBA" id="ARBA00022801"/>
    </source>
</evidence>
<reference evidence="7" key="1">
    <citation type="journal article" date="2014" name="Int. J. Syst. Evol. Microbiol.">
        <title>Complete genome sequence of Corynebacterium casei LMG S-19264T (=DSM 44701T), isolated from a smear-ripened cheese.</title>
        <authorList>
            <consortium name="US DOE Joint Genome Institute (JGI-PGF)"/>
            <person name="Walter F."/>
            <person name="Albersmeier A."/>
            <person name="Kalinowski J."/>
            <person name="Ruckert C."/>
        </authorList>
    </citation>
    <scope>NUCLEOTIDE SEQUENCE</scope>
    <source>
        <strain evidence="7">KCTC 42731</strain>
    </source>
</reference>
<name>A0A919BP38_9GAMM</name>
<keyword evidence="6" id="KW-0325">Glycoprotein</keyword>
<dbReference type="RefSeq" id="WP_189773727.1">
    <property type="nucleotide sequence ID" value="NZ_BNCK01000010.1"/>
</dbReference>
<evidence type="ECO:0008006" key="9">
    <source>
        <dbReference type="Google" id="ProtNLM"/>
    </source>
</evidence>
<dbReference type="SUPFAM" id="SSF48537">
    <property type="entry name" value="Phospholipase C/P1 nuclease"/>
    <property type="match status" value="1"/>
</dbReference>
<keyword evidence="1" id="KW-0540">Nuclease</keyword>
<dbReference type="Gene3D" id="1.10.575.10">
    <property type="entry name" value="P1 Nuclease"/>
    <property type="match status" value="1"/>
</dbReference>
<keyword evidence="2" id="KW-0479">Metal-binding</keyword>
<dbReference type="PANTHER" id="PTHR33146:SF26">
    <property type="entry name" value="ENDONUCLEASE 4"/>
    <property type="match status" value="1"/>
</dbReference>